<dbReference type="RefSeq" id="WP_135621274.1">
    <property type="nucleotide sequence ID" value="NZ_RQGG01000051.1"/>
</dbReference>
<feature type="domain" description="D-isomer specific 2-hydroxyacid dehydrogenase NAD-binding" evidence="5">
    <location>
        <begin position="113"/>
        <end position="192"/>
    </location>
</feature>
<dbReference type="PROSITE" id="PS00670">
    <property type="entry name" value="D_2_HYDROXYACID_DH_2"/>
    <property type="match status" value="1"/>
</dbReference>
<sequence length="339" mass="37316">MSKKVFVSTFPFCRTSPNAMDLLVSNGFQVTVNPYDRKMKPNEVAEAAKEFDALIAGTEDLTPLVKVTNTLKMISRVGVGLDSVPLTLCKEKGIAVAYTPDAVSPAVSELAVSLLVDAMRKITYSDREIRKGEWTRPYGERIGGSSIGILGLGRIGKRVASHLLGYLPKEILVCDLMDKNDEIEQFSSLSSNMYKMNESLGKNWNPTVIRQVDFETLLKESDAITIHVPLSDSSKNIFNAKTMSLMKSNAVLINTARGGIVNEADLYQMLKEQKISAAAMDVFEEEPYKGPLCDLENLILTQHMGSCSNDCREDMEREAAENVIGFFGGGSKVTFAPEY</sequence>
<dbReference type="InterPro" id="IPR029753">
    <property type="entry name" value="D-isomer_DH_CS"/>
</dbReference>
<dbReference type="InterPro" id="IPR036291">
    <property type="entry name" value="NAD(P)-bd_dom_sf"/>
</dbReference>
<evidence type="ECO:0000259" key="5">
    <source>
        <dbReference type="Pfam" id="PF02826"/>
    </source>
</evidence>
<dbReference type="GO" id="GO:0051287">
    <property type="term" value="F:NAD binding"/>
    <property type="evidence" value="ECO:0007669"/>
    <property type="project" value="InterPro"/>
</dbReference>
<dbReference type="GO" id="GO:0005829">
    <property type="term" value="C:cytosol"/>
    <property type="evidence" value="ECO:0007669"/>
    <property type="project" value="TreeGrafter"/>
</dbReference>
<dbReference type="GO" id="GO:0030267">
    <property type="term" value="F:glyoxylate reductase (NADPH) activity"/>
    <property type="evidence" value="ECO:0007669"/>
    <property type="project" value="TreeGrafter"/>
</dbReference>
<feature type="domain" description="D-isomer specific 2-hydroxyacid dehydrogenase catalytic" evidence="4">
    <location>
        <begin position="16"/>
        <end position="331"/>
    </location>
</feature>
<dbReference type="PROSITE" id="PS00671">
    <property type="entry name" value="D_2_HYDROXYACID_DH_3"/>
    <property type="match status" value="1"/>
</dbReference>
<dbReference type="Proteomes" id="UP000297609">
    <property type="component" value="Unassembled WGS sequence"/>
</dbReference>
<dbReference type="InterPro" id="IPR029752">
    <property type="entry name" value="D-isomer_DH_CS1"/>
</dbReference>
<dbReference type="SUPFAM" id="SSF52283">
    <property type="entry name" value="Formate/glycerate dehydrogenase catalytic domain-like"/>
    <property type="match status" value="1"/>
</dbReference>
<dbReference type="InterPro" id="IPR050223">
    <property type="entry name" value="D-isomer_2-hydroxyacid_DH"/>
</dbReference>
<reference evidence="6" key="1">
    <citation type="journal article" date="2019" name="PLoS Negl. Trop. Dis.">
        <title>Revisiting the worldwide diversity of Leptospira species in the environment.</title>
        <authorList>
            <person name="Vincent A.T."/>
            <person name="Schiettekatte O."/>
            <person name="Bourhy P."/>
            <person name="Veyrier F.J."/>
            <person name="Picardeau M."/>
        </authorList>
    </citation>
    <scope>NUCLEOTIDE SEQUENCE [LARGE SCALE GENOMIC DNA]</scope>
    <source>
        <strain evidence="6">201702454</strain>
    </source>
</reference>
<evidence type="ECO:0000256" key="1">
    <source>
        <dbReference type="ARBA" id="ARBA00005854"/>
    </source>
</evidence>
<comment type="caution">
    <text evidence="6">The sequence shown here is derived from an EMBL/GenBank/DDBJ whole genome shotgun (WGS) entry which is preliminary data.</text>
</comment>
<dbReference type="PANTHER" id="PTHR10996:SF283">
    <property type="entry name" value="GLYOXYLATE_HYDROXYPYRUVATE REDUCTASE B"/>
    <property type="match status" value="1"/>
</dbReference>
<dbReference type="OrthoDB" id="9805416at2"/>
<protein>
    <submittedName>
        <fullName evidence="6">Dehydrogenase</fullName>
    </submittedName>
</protein>
<dbReference type="PROSITE" id="PS00065">
    <property type="entry name" value="D_2_HYDROXYACID_DH_1"/>
    <property type="match status" value="1"/>
</dbReference>
<evidence type="ECO:0000259" key="4">
    <source>
        <dbReference type="Pfam" id="PF00389"/>
    </source>
</evidence>
<comment type="similarity">
    <text evidence="1 3">Belongs to the D-isomer specific 2-hydroxyacid dehydrogenase family.</text>
</comment>
<evidence type="ECO:0000256" key="3">
    <source>
        <dbReference type="RuleBase" id="RU003719"/>
    </source>
</evidence>
<organism evidence="6 7">
    <name type="scientific">Leptospira kemamanensis</name>
    <dbReference type="NCBI Taxonomy" id="2484942"/>
    <lineage>
        <taxon>Bacteria</taxon>
        <taxon>Pseudomonadati</taxon>
        <taxon>Spirochaetota</taxon>
        <taxon>Spirochaetia</taxon>
        <taxon>Leptospirales</taxon>
        <taxon>Leptospiraceae</taxon>
        <taxon>Leptospira</taxon>
    </lineage>
</organism>
<dbReference type="InterPro" id="IPR006139">
    <property type="entry name" value="D-isomer_2_OHA_DH_cat_dom"/>
</dbReference>
<evidence type="ECO:0000256" key="2">
    <source>
        <dbReference type="ARBA" id="ARBA00023002"/>
    </source>
</evidence>
<dbReference type="SUPFAM" id="SSF51735">
    <property type="entry name" value="NAD(P)-binding Rossmann-fold domains"/>
    <property type="match status" value="1"/>
</dbReference>
<name>A0A4R9JN56_9LEPT</name>
<dbReference type="PANTHER" id="PTHR10996">
    <property type="entry name" value="2-HYDROXYACID DEHYDROGENASE-RELATED"/>
    <property type="match status" value="1"/>
</dbReference>
<dbReference type="InterPro" id="IPR006140">
    <property type="entry name" value="D-isomer_DH_NAD-bd"/>
</dbReference>
<evidence type="ECO:0000313" key="7">
    <source>
        <dbReference type="Proteomes" id="UP000297609"/>
    </source>
</evidence>
<dbReference type="EMBL" id="RQGG01000051">
    <property type="protein sequence ID" value="TGL46851.1"/>
    <property type="molecule type" value="Genomic_DNA"/>
</dbReference>
<dbReference type="Pfam" id="PF00389">
    <property type="entry name" value="2-Hacid_dh"/>
    <property type="match status" value="1"/>
</dbReference>
<dbReference type="AlphaFoldDB" id="A0A4R9JN56"/>
<dbReference type="Gene3D" id="3.40.50.720">
    <property type="entry name" value="NAD(P)-binding Rossmann-like Domain"/>
    <property type="match status" value="2"/>
</dbReference>
<dbReference type="Pfam" id="PF02826">
    <property type="entry name" value="2-Hacid_dh_C"/>
    <property type="match status" value="2"/>
</dbReference>
<proteinExistence type="inferred from homology"/>
<dbReference type="GO" id="GO:0016618">
    <property type="term" value="F:hydroxypyruvate reductase [NAD(P)H] activity"/>
    <property type="evidence" value="ECO:0007669"/>
    <property type="project" value="TreeGrafter"/>
</dbReference>
<keyword evidence="2 3" id="KW-0560">Oxidoreductase</keyword>
<gene>
    <name evidence="6" type="ORF">EHQ59_17640</name>
</gene>
<accession>A0A4R9JN56</accession>
<feature type="domain" description="D-isomer specific 2-hydroxyacid dehydrogenase NAD-binding" evidence="5">
    <location>
        <begin position="205"/>
        <end position="305"/>
    </location>
</feature>
<dbReference type="CDD" id="cd12172">
    <property type="entry name" value="PGDH_like_2"/>
    <property type="match status" value="1"/>
</dbReference>
<keyword evidence="7" id="KW-1185">Reference proteome</keyword>
<evidence type="ECO:0000313" key="6">
    <source>
        <dbReference type="EMBL" id="TGL46851.1"/>
    </source>
</evidence>